<accession>A0ABV8LYA9</accession>
<dbReference type="Proteomes" id="UP001595816">
    <property type="component" value="Unassembled WGS sequence"/>
</dbReference>
<comment type="caution">
    <text evidence="1">The sequence shown here is derived from an EMBL/GenBank/DDBJ whole genome shotgun (WGS) entry which is preliminary data.</text>
</comment>
<name>A0ABV8LYA9_9ACTN</name>
<organism evidence="1 2">
    <name type="scientific">Hamadaea flava</name>
    <dbReference type="NCBI Taxonomy" id="1742688"/>
    <lineage>
        <taxon>Bacteria</taxon>
        <taxon>Bacillati</taxon>
        <taxon>Actinomycetota</taxon>
        <taxon>Actinomycetes</taxon>
        <taxon>Micromonosporales</taxon>
        <taxon>Micromonosporaceae</taxon>
        <taxon>Hamadaea</taxon>
    </lineage>
</organism>
<evidence type="ECO:0000313" key="1">
    <source>
        <dbReference type="EMBL" id="MFC4136081.1"/>
    </source>
</evidence>
<evidence type="ECO:0000313" key="2">
    <source>
        <dbReference type="Proteomes" id="UP001595816"/>
    </source>
</evidence>
<protein>
    <submittedName>
        <fullName evidence="1">Uncharacterized protein</fullName>
    </submittedName>
</protein>
<keyword evidence="2" id="KW-1185">Reference proteome</keyword>
<dbReference type="RefSeq" id="WP_253762751.1">
    <property type="nucleotide sequence ID" value="NZ_JAMZDZ010000001.1"/>
</dbReference>
<proteinExistence type="predicted"/>
<dbReference type="EMBL" id="JBHSAY010000028">
    <property type="protein sequence ID" value="MFC4136081.1"/>
    <property type="molecule type" value="Genomic_DNA"/>
</dbReference>
<sequence>MTEVRKSHGLYHFGAATLRTGVGWRRAVIRLGDREWTVHPTDRYRIGVTAQAGSGPAVRLHPQNSHVPGPGGPVRWQIGRRGARLERDGRTIELRLPAFSRGEAQVKVTGDWPDLELVVLSAVFAVMTRRRRRTIMIITITGATGHGPVF</sequence>
<reference evidence="2" key="1">
    <citation type="journal article" date="2019" name="Int. J. Syst. Evol. Microbiol.">
        <title>The Global Catalogue of Microorganisms (GCM) 10K type strain sequencing project: providing services to taxonomists for standard genome sequencing and annotation.</title>
        <authorList>
            <consortium name="The Broad Institute Genomics Platform"/>
            <consortium name="The Broad Institute Genome Sequencing Center for Infectious Disease"/>
            <person name="Wu L."/>
            <person name="Ma J."/>
        </authorList>
    </citation>
    <scope>NUCLEOTIDE SEQUENCE [LARGE SCALE GENOMIC DNA]</scope>
    <source>
        <strain evidence="2">CGMCC 4.7289</strain>
    </source>
</reference>
<gene>
    <name evidence="1" type="ORF">ACFOZ4_36205</name>
</gene>